<reference evidence="3 4" key="1">
    <citation type="submission" date="2014-04" db="EMBL/GenBank/DDBJ databases">
        <authorList>
            <consortium name="DOE Joint Genome Institute"/>
            <person name="Kuo A."/>
            <person name="Girlanda M."/>
            <person name="Perotto S."/>
            <person name="Kohler A."/>
            <person name="Nagy L.G."/>
            <person name="Floudas D."/>
            <person name="Copeland A."/>
            <person name="Barry K.W."/>
            <person name="Cichocki N."/>
            <person name="Veneault-Fourrey C."/>
            <person name="LaButti K."/>
            <person name="Lindquist E.A."/>
            <person name="Lipzen A."/>
            <person name="Lundell T."/>
            <person name="Morin E."/>
            <person name="Murat C."/>
            <person name="Sun H."/>
            <person name="Tunlid A."/>
            <person name="Henrissat B."/>
            <person name="Grigoriev I.V."/>
            <person name="Hibbett D.S."/>
            <person name="Martin F."/>
            <person name="Nordberg H.P."/>
            <person name="Cantor M.N."/>
            <person name="Hua S.X."/>
        </authorList>
    </citation>
    <scope>NUCLEOTIDE SEQUENCE [LARGE SCALE GENOMIC DNA]</scope>
    <source>
        <strain evidence="3 4">MUT 4182</strain>
    </source>
</reference>
<dbReference type="InterPro" id="IPR000626">
    <property type="entry name" value="Ubiquitin-like_dom"/>
</dbReference>
<evidence type="ECO:0000313" key="4">
    <source>
        <dbReference type="Proteomes" id="UP000054248"/>
    </source>
</evidence>
<dbReference type="PRINTS" id="PR00348">
    <property type="entry name" value="UBIQUITIN"/>
</dbReference>
<evidence type="ECO:0000256" key="1">
    <source>
        <dbReference type="SAM" id="MobiDB-lite"/>
    </source>
</evidence>
<evidence type="ECO:0000313" key="3">
    <source>
        <dbReference type="EMBL" id="KIO32158.1"/>
    </source>
</evidence>
<keyword evidence="4" id="KW-1185">Reference proteome</keyword>
<dbReference type="PROSITE" id="PS00299">
    <property type="entry name" value="UBIQUITIN_1"/>
    <property type="match status" value="1"/>
</dbReference>
<sequence length="473" mass="53183">MPPSRSSESSTVVVFIYKSRKVGFARPATYEDALNLAKKTFTPLKAIPPERIYISARLPDHEEEGVVEITPGAWQLATRGVKQFTVGILDEDVKVEELEKVKKEKEEEVEAPMPGFQPLRLLRICTPPPPASCSRAPYIPAPRNQDFWVIVRSQTGRDDYITDLHPSDNIYGLKIKVEDASGVPVEQQRLIFGGKQLEDHWTLADYSITSGALIHIVLRLRGGKPVIYLYPPKPINAKIHLSLVPQWRFSAVYPQPIKGTFKEGMSSQTAEWDVIAQPSGMMTLKGNSAEFAYIFWEAETESRNDLPNSPPMSRSSSPLPENQRETLNPRAGFVPGTTVCSPQDSVLLSVHEVPPYLEKGLLALGLHAEARTSFITYWLPSFLKHEHLALRFIPQVDYEASAPLDIDPKPDVVTRVFMLFQGVPEDRLADWDEARKRSSVDINMWKGIVGIEDGRQSDQNLFRVLEWGGMEVQ</sequence>
<organism evidence="3 4">
    <name type="scientific">Tulasnella calospora MUT 4182</name>
    <dbReference type="NCBI Taxonomy" id="1051891"/>
    <lineage>
        <taxon>Eukaryota</taxon>
        <taxon>Fungi</taxon>
        <taxon>Dikarya</taxon>
        <taxon>Basidiomycota</taxon>
        <taxon>Agaricomycotina</taxon>
        <taxon>Agaricomycetes</taxon>
        <taxon>Cantharellales</taxon>
        <taxon>Tulasnellaceae</taxon>
        <taxon>Tulasnella</taxon>
    </lineage>
</organism>
<dbReference type="OrthoDB" id="428577at2759"/>
<dbReference type="EMBL" id="KN822957">
    <property type="protein sequence ID" value="KIO32158.1"/>
    <property type="molecule type" value="Genomic_DNA"/>
</dbReference>
<feature type="domain" description="Ubiquitin-like" evidence="2">
    <location>
        <begin position="147"/>
        <end position="223"/>
    </location>
</feature>
<dbReference type="InterPro" id="IPR019954">
    <property type="entry name" value="Ubiquitin_CS"/>
</dbReference>
<dbReference type="SMART" id="SM00213">
    <property type="entry name" value="UBQ"/>
    <property type="match status" value="1"/>
</dbReference>
<dbReference type="PROSITE" id="PS50053">
    <property type="entry name" value="UBIQUITIN_2"/>
    <property type="match status" value="1"/>
</dbReference>
<protein>
    <recommendedName>
        <fullName evidence="2">Ubiquitin-like domain-containing protein</fullName>
    </recommendedName>
</protein>
<dbReference type="InterPro" id="IPR050158">
    <property type="entry name" value="Ubiquitin_ubiquitin-like"/>
</dbReference>
<reference evidence="4" key="2">
    <citation type="submission" date="2015-01" db="EMBL/GenBank/DDBJ databases">
        <title>Evolutionary Origins and Diversification of the Mycorrhizal Mutualists.</title>
        <authorList>
            <consortium name="DOE Joint Genome Institute"/>
            <consortium name="Mycorrhizal Genomics Consortium"/>
            <person name="Kohler A."/>
            <person name="Kuo A."/>
            <person name="Nagy L.G."/>
            <person name="Floudas D."/>
            <person name="Copeland A."/>
            <person name="Barry K.W."/>
            <person name="Cichocki N."/>
            <person name="Veneault-Fourrey C."/>
            <person name="LaButti K."/>
            <person name="Lindquist E.A."/>
            <person name="Lipzen A."/>
            <person name="Lundell T."/>
            <person name="Morin E."/>
            <person name="Murat C."/>
            <person name="Riley R."/>
            <person name="Ohm R."/>
            <person name="Sun H."/>
            <person name="Tunlid A."/>
            <person name="Henrissat B."/>
            <person name="Grigoriev I.V."/>
            <person name="Hibbett D.S."/>
            <person name="Martin F."/>
        </authorList>
    </citation>
    <scope>NUCLEOTIDE SEQUENCE [LARGE SCALE GENOMIC DNA]</scope>
    <source>
        <strain evidence="4">MUT 4182</strain>
    </source>
</reference>
<evidence type="ECO:0000259" key="2">
    <source>
        <dbReference type="PROSITE" id="PS50053"/>
    </source>
</evidence>
<gene>
    <name evidence="3" type="ORF">M407DRAFT_18962</name>
</gene>
<accession>A0A0C3LDY9</accession>
<dbReference type="Proteomes" id="UP000054248">
    <property type="component" value="Unassembled WGS sequence"/>
</dbReference>
<proteinExistence type="predicted"/>
<dbReference type="InterPro" id="IPR029071">
    <property type="entry name" value="Ubiquitin-like_domsf"/>
</dbReference>
<dbReference type="SUPFAM" id="SSF54236">
    <property type="entry name" value="Ubiquitin-like"/>
    <property type="match status" value="1"/>
</dbReference>
<dbReference type="InterPro" id="IPR019956">
    <property type="entry name" value="Ubiquitin_dom"/>
</dbReference>
<dbReference type="AlphaFoldDB" id="A0A0C3LDY9"/>
<dbReference type="Gene3D" id="3.10.20.90">
    <property type="entry name" value="Phosphatidylinositol 3-kinase Catalytic Subunit, Chain A, domain 1"/>
    <property type="match status" value="1"/>
</dbReference>
<dbReference type="HOGENOM" id="CLU_028134_0_0_1"/>
<dbReference type="Pfam" id="PF00240">
    <property type="entry name" value="ubiquitin"/>
    <property type="match status" value="1"/>
</dbReference>
<feature type="compositionally biased region" description="Low complexity" evidence="1">
    <location>
        <begin position="311"/>
        <end position="320"/>
    </location>
</feature>
<feature type="region of interest" description="Disordered" evidence="1">
    <location>
        <begin position="302"/>
        <end position="326"/>
    </location>
</feature>
<dbReference type="PANTHER" id="PTHR10666">
    <property type="entry name" value="UBIQUITIN"/>
    <property type="match status" value="1"/>
</dbReference>
<dbReference type="STRING" id="1051891.A0A0C3LDY9"/>
<name>A0A0C3LDY9_9AGAM</name>